<dbReference type="EMBL" id="CAJJDO010000126">
    <property type="protein sequence ID" value="CAD8200987.1"/>
    <property type="molecule type" value="Genomic_DNA"/>
</dbReference>
<gene>
    <name evidence="2" type="ORF">PPENT_87.1.T1260091</name>
</gene>
<dbReference type="PANTHER" id="PTHR12245">
    <property type="entry name" value="SPRY DOMAIN CONTAINING SOCS BOX PROTEIN"/>
    <property type="match status" value="1"/>
</dbReference>
<reference evidence="2" key="1">
    <citation type="submission" date="2021-01" db="EMBL/GenBank/DDBJ databases">
        <authorList>
            <consortium name="Genoscope - CEA"/>
            <person name="William W."/>
        </authorList>
    </citation>
    <scope>NUCLEOTIDE SEQUENCE</scope>
</reference>
<evidence type="ECO:0000313" key="3">
    <source>
        <dbReference type="Proteomes" id="UP000689195"/>
    </source>
</evidence>
<evidence type="ECO:0000313" key="2">
    <source>
        <dbReference type="EMBL" id="CAD8200987.1"/>
    </source>
</evidence>
<name>A0A8S1XJF1_9CILI</name>
<organism evidence="2 3">
    <name type="scientific">Paramecium pentaurelia</name>
    <dbReference type="NCBI Taxonomy" id="43138"/>
    <lineage>
        <taxon>Eukaryota</taxon>
        <taxon>Sar</taxon>
        <taxon>Alveolata</taxon>
        <taxon>Ciliophora</taxon>
        <taxon>Intramacronucleata</taxon>
        <taxon>Oligohymenophorea</taxon>
        <taxon>Peniculida</taxon>
        <taxon>Parameciidae</taxon>
        <taxon>Paramecium</taxon>
    </lineage>
</organism>
<dbReference type="CDD" id="cd11709">
    <property type="entry name" value="SPRY"/>
    <property type="match status" value="1"/>
</dbReference>
<dbReference type="InterPro" id="IPR001870">
    <property type="entry name" value="B30.2/SPRY"/>
</dbReference>
<dbReference type="InterPro" id="IPR003877">
    <property type="entry name" value="SPRY_dom"/>
</dbReference>
<feature type="domain" description="B30.2/SPRY" evidence="1">
    <location>
        <begin position="149"/>
        <end position="349"/>
    </location>
</feature>
<dbReference type="OrthoDB" id="5547302at2759"/>
<accession>A0A8S1XJF1</accession>
<evidence type="ECO:0000259" key="1">
    <source>
        <dbReference type="PROSITE" id="PS50188"/>
    </source>
</evidence>
<dbReference type="AlphaFoldDB" id="A0A8S1XJF1"/>
<dbReference type="Proteomes" id="UP000689195">
    <property type="component" value="Unassembled WGS sequence"/>
</dbReference>
<dbReference type="InterPro" id="IPR050672">
    <property type="entry name" value="FBXO45-Fsn/SPSB_families"/>
</dbReference>
<dbReference type="PROSITE" id="PS50188">
    <property type="entry name" value="B302_SPRY"/>
    <property type="match status" value="1"/>
</dbReference>
<sequence>MGEEYGFDKDRFLNYNQDIFDCPICSCVARLPKDCSSCGTVYCGPCVDSWLKKQSECINRCPKTSCISNIQKSLKKIYDDLELKCSYCPKSFKIGDIDKHEFNCKLPKCINYEICGNTIGTSNEFENQKVCDQTCLVLSKIKQMKSKHDLYLYLKQYLNEKQTVLNMSTNLSLDYTNSNNLIFKWDKQRMGTGITISDGDTRIFLKEQAYMFRTAIATFGFEKGIGYWEIEADERTENELKIGVSTSRDFNYNTAFCDFEFGWAYYGLAQLRHNSNATGPSFGKRFKKEGVLGVCLNMNNGTLKFSLNGELMGTAYTDEKLKQGPIYPAVSLLHCAGCKLTTGKPLPNIFLN</sequence>
<dbReference type="Pfam" id="PF00622">
    <property type="entry name" value="SPRY"/>
    <property type="match status" value="1"/>
</dbReference>
<protein>
    <recommendedName>
        <fullName evidence="1">B30.2/SPRY domain-containing protein</fullName>
    </recommendedName>
</protein>
<comment type="caution">
    <text evidence="2">The sequence shown here is derived from an EMBL/GenBank/DDBJ whole genome shotgun (WGS) entry which is preliminary data.</text>
</comment>
<proteinExistence type="predicted"/>
<dbReference type="PANTHER" id="PTHR12245:SF5">
    <property type="entry name" value="SPRY DOMAIN-CONTAINING SOCS BOX PROTEIN 3"/>
    <property type="match status" value="1"/>
</dbReference>
<keyword evidence="3" id="KW-1185">Reference proteome</keyword>
<dbReference type="SMART" id="SM00449">
    <property type="entry name" value="SPRY"/>
    <property type="match status" value="1"/>
</dbReference>